<dbReference type="InterPro" id="IPR023780">
    <property type="entry name" value="Chromo_domain"/>
</dbReference>
<dbReference type="GO" id="GO:0006338">
    <property type="term" value="P:chromatin remodeling"/>
    <property type="evidence" value="ECO:0007669"/>
    <property type="project" value="UniProtKB-ARBA"/>
</dbReference>
<reference evidence="3 4" key="1">
    <citation type="journal article" date="2018" name="Evol. Lett.">
        <title>Horizontal gene cluster transfer increased hallucinogenic mushroom diversity.</title>
        <authorList>
            <person name="Reynolds H.T."/>
            <person name="Vijayakumar V."/>
            <person name="Gluck-Thaler E."/>
            <person name="Korotkin H.B."/>
            <person name="Matheny P.B."/>
            <person name="Slot J.C."/>
        </authorList>
    </citation>
    <scope>NUCLEOTIDE SEQUENCE [LARGE SCALE GENOMIC DNA]</scope>
    <source>
        <strain evidence="3 4">SRW20</strain>
    </source>
</reference>
<dbReference type="Proteomes" id="UP000284706">
    <property type="component" value="Unassembled WGS sequence"/>
</dbReference>
<dbReference type="STRING" id="231916.A0A409W0H2"/>
<dbReference type="SUPFAM" id="SSF54160">
    <property type="entry name" value="Chromo domain-like"/>
    <property type="match status" value="1"/>
</dbReference>
<keyword evidence="4" id="KW-1185">Reference proteome</keyword>
<gene>
    <name evidence="3" type="ORF">CVT26_007137</name>
</gene>
<sequence length="491" mass="55933">MPAIRTKRTGSSNTSENEDDEYMPTRSTRRQRGKILPAKARSGHTGSTGASIRRQATASDSSSLSSLSLSEDGECTHAPFTEPITVCGVELRPTVAFDTFWRFAAERKAIDDKRRAGMPPPWTEDKYLKQYFFCNTFRVLDKGCQFLIKEVIEKGPQDPVETVFRVILWNTFTKIETWELLDRELGPLTWASYDREKYRRVLSNAVNDGLTLYTGAYIKPAPHYGYPQNYMNHLVFLESLMEQNLASRLLAAQYMANVYEYLISYPSMGPFSTYQLMLSLSYTKYLNFHPNDFVVAGPGSISGLGKLFGRSMIQGRELVDDFDTEVMRYLTESQDLHFKRLGLKFSGLGPEGLPMTIADIEHTLCEVDKYCRGAHPHLKGKRTNLGRSYTPATNPPTLMPAVLPKAWSDPSRRVPRIREEKVFVDKRYVIDHLEGHEDTPDGRKYLVFWVGYSPSEATWEFESSLVEDAPALVEEYKAKLKLGKKNGRTRK</sequence>
<evidence type="ECO:0000313" key="3">
    <source>
        <dbReference type="EMBL" id="PPQ71981.1"/>
    </source>
</evidence>
<accession>A0A409W0H2</accession>
<dbReference type="CDD" id="cd00024">
    <property type="entry name" value="CD_CSD"/>
    <property type="match status" value="1"/>
</dbReference>
<feature type="compositionally biased region" description="Polar residues" evidence="1">
    <location>
        <begin position="44"/>
        <end position="58"/>
    </location>
</feature>
<dbReference type="Pfam" id="PF00385">
    <property type="entry name" value="Chromo"/>
    <property type="match status" value="1"/>
</dbReference>
<dbReference type="InterPro" id="IPR016197">
    <property type="entry name" value="Chromo-like_dom_sf"/>
</dbReference>
<dbReference type="InterPro" id="IPR040684">
    <property type="entry name" value="HMUDK_hel"/>
</dbReference>
<name>A0A409W0H2_9AGAR</name>
<dbReference type="EMBL" id="NHYE01005478">
    <property type="protein sequence ID" value="PPQ71981.1"/>
    <property type="molecule type" value="Genomic_DNA"/>
</dbReference>
<dbReference type="Pfam" id="PF18723">
    <property type="entry name" value="HMUDK_hel"/>
    <property type="match status" value="1"/>
</dbReference>
<evidence type="ECO:0000313" key="4">
    <source>
        <dbReference type="Proteomes" id="UP000284706"/>
    </source>
</evidence>
<dbReference type="PROSITE" id="PS50013">
    <property type="entry name" value="CHROMO_2"/>
    <property type="match status" value="1"/>
</dbReference>
<protein>
    <recommendedName>
        <fullName evidence="2">Chromo domain-containing protein</fullName>
    </recommendedName>
</protein>
<dbReference type="Gene3D" id="2.40.50.40">
    <property type="match status" value="1"/>
</dbReference>
<dbReference type="OrthoDB" id="433924at2759"/>
<evidence type="ECO:0000256" key="1">
    <source>
        <dbReference type="SAM" id="MobiDB-lite"/>
    </source>
</evidence>
<proteinExistence type="predicted"/>
<feature type="region of interest" description="Disordered" evidence="1">
    <location>
        <begin position="1"/>
        <end position="65"/>
    </location>
</feature>
<dbReference type="AlphaFoldDB" id="A0A409W0H2"/>
<organism evidence="3 4">
    <name type="scientific">Gymnopilus dilepis</name>
    <dbReference type="NCBI Taxonomy" id="231916"/>
    <lineage>
        <taxon>Eukaryota</taxon>
        <taxon>Fungi</taxon>
        <taxon>Dikarya</taxon>
        <taxon>Basidiomycota</taxon>
        <taxon>Agaricomycotina</taxon>
        <taxon>Agaricomycetes</taxon>
        <taxon>Agaricomycetidae</taxon>
        <taxon>Agaricales</taxon>
        <taxon>Agaricineae</taxon>
        <taxon>Hymenogastraceae</taxon>
        <taxon>Gymnopilus</taxon>
    </lineage>
</organism>
<dbReference type="InParanoid" id="A0A409W0H2"/>
<comment type="caution">
    <text evidence="3">The sequence shown here is derived from an EMBL/GenBank/DDBJ whole genome shotgun (WGS) entry which is preliminary data.</text>
</comment>
<evidence type="ECO:0000259" key="2">
    <source>
        <dbReference type="PROSITE" id="PS50013"/>
    </source>
</evidence>
<dbReference type="InterPro" id="IPR000953">
    <property type="entry name" value="Chromo/chromo_shadow_dom"/>
</dbReference>
<feature type="domain" description="Chromo" evidence="2">
    <location>
        <begin position="428"/>
        <end position="488"/>
    </location>
</feature>
<dbReference type="SMART" id="SM00298">
    <property type="entry name" value="CHROMO"/>
    <property type="match status" value="1"/>
</dbReference>